<feature type="region of interest" description="Disordered" evidence="1">
    <location>
        <begin position="1"/>
        <end position="45"/>
    </location>
</feature>
<accession>A0A812I5H3</accession>
<protein>
    <submittedName>
        <fullName evidence="2">Uncharacterized protein</fullName>
    </submittedName>
</protein>
<evidence type="ECO:0000313" key="2">
    <source>
        <dbReference type="EMBL" id="CAE6973011.1"/>
    </source>
</evidence>
<comment type="caution">
    <text evidence="2">The sequence shown here is derived from an EMBL/GenBank/DDBJ whole genome shotgun (WGS) entry which is preliminary data.</text>
</comment>
<gene>
    <name evidence="2" type="ORF">SNAT2548_LOCUS2764</name>
</gene>
<proteinExistence type="predicted"/>
<keyword evidence="3" id="KW-1185">Reference proteome</keyword>
<dbReference type="AlphaFoldDB" id="A0A812I5H3"/>
<dbReference type="Proteomes" id="UP000604046">
    <property type="component" value="Unassembled WGS sequence"/>
</dbReference>
<evidence type="ECO:0000313" key="3">
    <source>
        <dbReference type="Proteomes" id="UP000604046"/>
    </source>
</evidence>
<dbReference type="EMBL" id="CAJNDS010000166">
    <property type="protein sequence ID" value="CAE6973011.1"/>
    <property type="molecule type" value="Genomic_DNA"/>
</dbReference>
<feature type="compositionally biased region" description="Low complexity" evidence="1">
    <location>
        <begin position="15"/>
        <end position="34"/>
    </location>
</feature>
<reference evidence="2" key="1">
    <citation type="submission" date="2021-02" db="EMBL/GenBank/DDBJ databases">
        <authorList>
            <person name="Dougan E. K."/>
            <person name="Rhodes N."/>
            <person name="Thang M."/>
            <person name="Chan C."/>
        </authorList>
    </citation>
    <scope>NUCLEOTIDE SEQUENCE</scope>
</reference>
<organism evidence="2 3">
    <name type="scientific">Symbiodinium natans</name>
    <dbReference type="NCBI Taxonomy" id="878477"/>
    <lineage>
        <taxon>Eukaryota</taxon>
        <taxon>Sar</taxon>
        <taxon>Alveolata</taxon>
        <taxon>Dinophyceae</taxon>
        <taxon>Suessiales</taxon>
        <taxon>Symbiodiniaceae</taxon>
        <taxon>Symbiodinium</taxon>
    </lineage>
</organism>
<evidence type="ECO:0000256" key="1">
    <source>
        <dbReference type="SAM" id="MobiDB-lite"/>
    </source>
</evidence>
<sequence>MPGMRRAENTGASEPVAGSPRAAPVAPAAPAAQARRADETAGPGYCSYGRIRKPLDARTEAGAAALAARPSVNAKVAHHPAIWTARMACVSTLSKGLYNKHLLRALA</sequence>
<name>A0A812I5H3_9DINO</name>